<feature type="compositionally biased region" description="Acidic residues" evidence="1">
    <location>
        <begin position="60"/>
        <end position="75"/>
    </location>
</feature>
<evidence type="ECO:0000313" key="2">
    <source>
        <dbReference type="EMBL" id="GFQ06818.1"/>
    </source>
</evidence>
<protein>
    <submittedName>
        <fullName evidence="2">Uncharacterized protein</fullName>
    </submittedName>
</protein>
<proteinExistence type="predicted"/>
<organism evidence="2 3">
    <name type="scientific">Phtheirospermum japonicum</name>
    <dbReference type="NCBI Taxonomy" id="374723"/>
    <lineage>
        <taxon>Eukaryota</taxon>
        <taxon>Viridiplantae</taxon>
        <taxon>Streptophyta</taxon>
        <taxon>Embryophyta</taxon>
        <taxon>Tracheophyta</taxon>
        <taxon>Spermatophyta</taxon>
        <taxon>Magnoliopsida</taxon>
        <taxon>eudicotyledons</taxon>
        <taxon>Gunneridae</taxon>
        <taxon>Pentapetalae</taxon>
        <taxon>asterids</taxon>
        <taxon>lamiids</taxon>
        <taxon>Lamiales</taxon>
        <taxon>Orobanchaceae</taxon>
        <taxon>Orobanchaceae incertae sedis</taxon>
        <taxon>Phtheirospermum</taxon>
    </lineage>
</organism>
<evidence type="ECO:0000256" key="1">
    <source>
        <dbReference type="SAM" id="MobiDB-lite"/>
    </source>
</evidence>
<dbReference type="OrthoDB" id="1913335at2759"/>
<reference evidence="2" key="1">
    <citation type="submission" date="2020-07" db="EMBL/GenBank/DDBJ databases">
        <title>Ethylene signaling mediates host invasion by parasitic plants.</title>
        <authorList>
            <person name="Yoshida S."/>
        </authorList>
    </citation>
    <scope>NUCLEOTIDE SEQUENCE</scope>
    <source>
        <strain evidence="2">Okayama</strain>
    </source>
</reference>
<dbReference type="AlphaFoldDB" id="A0A830D2H8"/>
<comment type="caution">
    <text evidence="2">The sequence shown here is derived from an EMBL/GenBank/DDBJ whole genome shotgun (WGS) entry which is preliminary data.</text>
</comment>
<dbReference type="Proteomes" id="UP000653305">
    <property type="component" value="Unassembled WGS sequence"/>
</dbReference>
<name>A0A830D2H8_9LAMI</name>
<gene>
    <name evidence="2" type="ORF">PHJA_002825800</name>
</gene>
<feature type="compositionally biased region" description="Polar residues" evidence="1">
    <location>
        <begin position="491"/>
        <end position="501"/>
    </location>
</feature>
<feature type="compositionally biased region" description="Acidic residues" evidence="1">
    <location>
        <begin position="452"/>
        <end position="461"/>
    </location>
</feature>
<feature type="region of interest" description="Disordered" evidence="1">
    <location>
        <begin position="39"/>
        <end position="87"/>
    </location>
</feature>
<feature type="compositionally biased region" description="Basic and acidic residues" evidence="1">
    <location>
        <begin position="218"/>
        <end position="245"/>
    </location>
</feature>
<dbReference type="EMBL" id="BMAC01001316">
    <property type="protein sequence ID" value="GFQ06818.1"/>
    <property type="molecule type" value="Genomic_DNA"/>
</dbReference>
<evidence type="ECO:0000313" key="3">
    <source>
        <dbReference type="Proteomes" id="UP000653305"/>
    </source>
</evidence>
<feature type="compositionally biased region" description="Basic and acidic residues" evidence="1">
    <location>
        <begin position="124"/>
        <end position="134"/>
    </location>
</feature>
<dbReference type="PANTHER" id="PTHR33144:SF35">
    <property type="entry name" value="TRANSPOSASE, PTTA_EN_SPM, PLANT-RELATED"/>
    <property type="match status" value="1"/>
</dbReference>
<sequence length="550" mass="62914">MADYEMQRLKNIKENRKRMEDLGIKTLAYKVGCFIKEQNSHKTSKIKSKNDVATDNEYNPCEEGEQDESNEENDDQGVPNIRRLGSLSKKVMAKGGKLISSSEKPRPLTSSMASLVKTRCKTRELQKQHGKDIDQQEIGSQQMIHQKKIDEQENFNQVERVFGQGKKEQRNAQIKTLITPGSLGAYVRMKKNPRAQEQLSDGFPKKPIPVKNFSSLDQRTESSQKRKEKKTDPKEIENDVFKIKNESLPLQEQQDDQPGKGKKIYGQPVGQDKVTLGKFSHFLGSLARDSNLAPLNEPYWCLVRDKDKTWDYVKKKFIIAEEGKNYVLQSVGVLWRTHKNRVKQKYYSNPNNIDTRTGSSVPDSHLKDFLNYWNIEEVQEQIEYKDQELLGRCSKKVKGHSKSSVIIPDEFLQPYRDEIVKDTIAGVLKMLEHLPYDVLAPIASSFENPLAVDEDGDGEANEDAHERAKSLSTKHKRSRPYMRTHTHTPGRYSTKTSSLTSQRHHTARSPPRGTPSLENEVAFHKYSEISNNITCGHFGPYQLVPRVLAD</sequence>
<feature type="region of interest" description="Disordered" evidence="1">
    <location>
        <begin position="450"/>
        <end position="517"/>
    </location>
</feature>
<keyword evidence="3" id="KW-1185">Reference proteome</keyword>
<feature type="compositionally biased region" description="Basic residues" evidence="1">
    <location>
        <begin position="472"/>
        <end position="488"/>
    </location>
</feature>
<feature type="region of interest" description="Disordered" evidence="1">
    <location>
        <begin position="194"/>
        <end position="268"/>
    </location>
</feature>
<feature type="region of interest" description="Disordered" evidence="1">
    <location>
        <begin position="124"/>
        <end position="143"/>
    </location>
</feature>
<dbReference type="PANTHER" id="PTHR33144">
    <property type="entry name" value="OS10G0409366 PROTEIN-RELATED"/>
    <property type="match status" value="1"/>
</dbReference>
<accession>A0A830D2H8</accession>